<proteinExistence type="predicted"/>
<gene>
    <name evidence="1" type="ORF">HPB47_006451</name>
</gene>
<dbReference type="EMBL" id="JABSTQ010010957">
    <property type="protein sequence ID" value="KAG0416387.1"/>
    <property type="molecule type" value="Genomic_DNA"/>
</dbReference>
<comment type="caution">
    <text evidence="1">The sequence shown here is derived from an EMBL/GenBank/DDBJ whole genome shotgun (WGS) entry which is preliminary data.</text>
</comment>
<protein>
    <submittedName>
        <fullName evidence="1">Uncharacterized protein</fullName>
    </submittedName>
</protein>
<dbReference type="Proteomes" id="UP000805193">
    <property type="component" value="Unassembled WGS sequence"/>
</dbReference>
<evidence type="ECO:0000313" key="1">
    <source>
        <dbReference type="EMBL" id="KAG0416387.1"/>
    </source>
</evidence>
<accession>A0AC60PB59</accession>
<keyword evidence="2" id="KW-1185">Reference proteome</keyword>
<reference evidence="1 2" key="1">
    <citation type="journal article" date="2020" name="Cell">
        <title>Large-Scale Comparative Analyses of Tick Genomes Elucidate Their Genetic Diversity and Vector Capacities.</title>
        <authorList>
            <consortium name="Tick Genome and Microbiome Consortium (TIGMIC)"/>
            <person name="Jia N."/>
            <person name="Wang J."/>
            <person name="Shi W."/>
            <person name="Du L."/>
            <person name="Sun Y."/>
            <person name="Zhan W."/>
            <person name="Jiang J.F."/>
            <person name="Wang Q."/>
            <person name="Zhang B."/>
            <person name="Ji P."/>
            <person name="Bell-Sakyi L."/>
            <person name="Cui X.M."/>
            <person name="Yuan T.T."/>
            <person name="Jiang B.G."/>
            <person name="Yang W.F."/>
            <person name="Lam T.T."/>
            <person name="Chang Q.C."/>
            <person name="Ding S.J."/>
            <person name="Wang X.J."/>
            <person name="Zhu J.G."/>
            <person name="Ruan X.D."/>
            <person name="Zhao L."/>
            <person name="Wei J.T."/>
            <person name="Ye R.Z."/>
            <person name="Que T.C."/>
            <person name="Du C.H."/>
            <person name="Zhou Y.H."/>
            <person name="Cheng J.X."/>
            <person name="Dai P.F."/>
            <person name="Guo W.B."/>
            <person name="Han X.H."/>
            <person name="Huang E.J."/>
            <person name="Li L.F."/>
            <person name="Wei W."/>
            <person name="Gao Y.C."/>
            <person name="Liu J.Z."/>
            <person name="Shao H.Z."/>
            <person name="Wang X."/>
            <person name="Wang C.C."/>
            <person name="Yang T.C."/>
            <person name="Huo Q.B."/>
            <person name="Li W."/>
            <person name="Chen H.Y."/>
            <person name="Chen S.E."/>
            <person name="Zhou L.G."/>
            <person name="Ni X.B."/>
            <person name="Tian J.H."/>
            <person name="Sheng Y."/>
            <person name="Liu T."/>
            <person name="Pan Y.S."/>
            <person name="Xia L.Y."/>
            <person name="Li J."/>
            <person name="Zhao F."/>
            <person name="Cao W.C."/>
        </authorList>
    </citation>
    <scope>NUCLEOTIDE SEQUENCE [LARGE SCALE GENOMIC DNA]</scope>
    <source>
        <strain evidence="1">Iper-2018</strain>
    </source>
</reference>
<name>A0AC60PB59_IXOPE</name>
<feature type="non-terminal residue" evidence="1">
    <location>
        <position position="1186"/>
    </location>
</feature>
<evidence type="ECO:0000313" key="2">
    <source>
        <dbReference type="Proteomes" id="UP000805193"/>
    </source>
</evidence>
<sequence length="1186" mass="129732">NVSVTVSPEEARAELTRPMTFNCTARGFRGGALSFSWLHDGSVPGAPRFQLRADGQRLHLTSVQREDVGVYQCFVRYGDATAQGSAQLRLHEAHSKRSVQNRLSRRWNAQNAYIKSRKETAPELKSVFTKKLVDLGERFSLRCVASGNPLPRVTWALDGGVVGESHRVHYGDFVSSAGDVVSYVNVTSSTRDDGGLYRCEASNELGNAWHDDRIDVRGPPRVRPMGNLTVTSGTTLVYHCPFTGHPAPKVTWSRGGRDLPHNERQRTFDNGTIIVVDVTREADEGVYTCKATTPKLQAKEDLLVKIIKKTVLNPFSFPKTLAEGMQVVITCSVRSGDTPIKIWWLKDGVPFSKTQLNIHEASLGDLGSNLVFNEVGRAHNGRYTCVAENDGGITNHTAELVVFVPPKWKIEPSDKSSIVGSRVTFDCQAEGHPAPLIRWKIALGDDPGKTFKSIISNYHMQMFENGYHMQMFENGSLIINDVEPKDGGKYLCEATNGIGVGLSTVVRLSVHVAAHFKVSYQALRVNKGEQARLVCEAFGERPLAMSWKKDNLILDHRYISSFTQEDTPTADGLTSSLRFAATERSDSGLYTCLTSNKFGKDETNIKLLVQGSWQKDARQLEVSAANTSAVLDDLQPITSYHLRVLSVNQLGRSDPSSMISVTTDEEVPSKPPEELVVVPVTSQILKASWKPPPNFSAHGRIRGYYVGYKPLGSGESFVYKTIDVLDGFVPEISIGNLKRSTKYTVIVQAFNGKGAGPPSPEVTAQTFEHDPPQPPSVHIVSTSATAVTVSWDVAKKDTQPITGFVLYWKSESSEWSERGVDGATTTHTLEELNCGTRYHFYAVAFNDVGRSEPSSSVSATTSGGAPLAPDKNELVTSNSTAVSLHLRSWKDGGCPIRFFAVQYKLRGQREWTAVPETIDASLAEYYVVTGLQSGSWYHLLVSASNDAGSTEAQFVFATLTLSGATIPPMTLHPEESTAFPRSVTLVIPIICAFVVAFVIGAVVYMVCNRRTRAHDYSAASQASERACGGDMKGDSISMTSVGKKVYETPRGDPLYFPSPYATTHISVYSGDNDSPSGGPRGHQAPASAGAGTGGGTPISGRPEHTYDVPFPPKQYPVQTSRDFNGDSHYTSIFRTNSTANPDGQWEELLLETASYNPAETRYDRLPRQRFSLYGQKTDQKAVASNE</sequence>
<organism evidence="1 2">
    <name type="scientific">Ixodes persulcatus</name>
    <name type="common">Taiga tick</name>
    <dbReference type="NCBI Taxonomy" id="34615"/>
    <lineage>
        <taxon>Eukaryota</taxon>
        <taxon>Metazoa</taxon>
        <taxon>Ecdysozoa</taxon>
        <taxon>Arthropoda</taxon>
        <taxon>Chelicerata</taxon>
        <taxon>Arachnida</taxon>
        <taxon>Acari</taxon>
        <taxon>Parasitiformes</taxon>
        <taxon>Ixodida</taxon>
        <taxon>Ixodoidea</taxon>
        <taxon>Ixodidae</taxon>
        <taxon>Ixodinae</taxon>
        <taxon>Ixodes</taxon>
    </lineage>
</organism>
<feature type="non-terminal residue" evidence="1">
    <location>
        <position position="1"/>
    </location>
</feature>